<feature type="domain" description="HTH tetR-type" evidence="3">
    <location>
        <begin position="2"/>
        <end position="62"/>
    </location>
</feature>
<dbReference type="EMBL" id="AZFV01000009">
    <property type="protein sequence ID" value="KRM17444.1"/>
    <property type="molecule type" value="Genomic_DNA"/>
</dbReference>
<accession>A0A0R1WMI0</accession>
<organism evidence="4 5">
    <name type="scientific">Companilactobacillus nantensis DSM 16982</name>
    <dbReference type="NCBI Taxonomy" id="1423774"/>
    <lineage>
        <taxon>Bacteria</taxon>
        <taxon>Bacillati</taxon>
        <taxon>Bacillota</taxon>
        <taxon>Bacilli</taxon>
        <taxon>Lactobacillales</taxon>
        <taxon>Lactobacillaceae</taxon>
        <taxon>Companilactobacillus</taxon>
    </lineage>
</organism>
<dbReference type="Pfam" id="PF14278">
    <property type="entry name" value="TetR_C_8"/>
    <property type="match status" value="1"/>
</dbReference>
<dbReference type="PATRIC" id="fig|1423774.3.peg.2741"/>
<gene>
    <name evidence="4" type="ORF">FD31_GL002634</name>
</gene>
<keyword evidence="5" id="KW-1185">Reference proteome</keyword>
<evidence type="ECO:0000313" key="4">
    <source>
        <dbReference type="EMBL" id="KRM17444.1"/>
    </source>
</evidence>
<sequence>MNNMDDKIRAALLDLMKEERLEDITIMAIADRSKINRTTIYRHYRDKYAILQDIEDEILTELDNIDPNTYQIATREFIDESQILKILETVNNKRDVISILLSENGDPRFYEYFIDFLTTKGLIVINNSSQFNGLDIRQRELLVQYLSSALFGLVKYWINHPDMSVEELDNFYEDIFRNGINSFTEK</sequence>
<keyword evidence="1 2" id="KW-0238">DNA-binding</keyword>
<dbReference type="InterPro" id="IPR050624">
    <property type="entry name" value="HTH-type_Tx_Regulator"/>
</dbReference>
<name>A0A0R1WMI0_9LACO</name>
<dbReference type="InterPro" id="IPR039532">
    <property type="entry name" value="TetR_C_Firmicutes"/>
</dbReference>
<feature type="DNA-binding region" description="H-T-H motif" evidence="2">
    <location>
        <begin position="25"/>
        <end position="44"/>
    </location>
</feature>
<dbReference type="InterPro" id="IPR009057">
    <property type="entry name" value="Homeodomain-like_sf"/>
</dbReference>
<evidence type="ECO:0000259" key="3">
    <source>
        <dbReference type="PROSITE" id="PS50977"/>
    </source>
</evidence>
<dbReference type="RefSeq" id="WP_057891711.1">
    <property type="nucleotide sequence ID" value="NZ_AZFV01000009.1"/>
</dbReference>
<evidence type="ECO:0000256" key="2">
    <source>
        <dbReference type="PROSITE-ProRule" id="PRU00335"/>
    </source>
</evidence>
<evidence type="ECO:0000256" key="1">
    <source>
        <dbReference type="ARBA" id="ARBA00023125"/>
    </source>
</evidence>
<dbReference type="Gene3D" id="1.10.357.10">
    <property type="entry name" value="Tetracycline Repressor, domain 2"/>
    <property type="match status" value="1"/>
</dbReference>
<protein>
    <submittedName>
        <fullName evidence="4">Transcriptional regulator</fullName>
    </submittedName>
</protein>
<proteinExistence type="predicted"/>
<dbReference type="PROSITE" id="PS50977">
    <property type="entry name" value="HTH_TETR_2"/>
    <property type="match status" value="1"/>
</dbReference>
<dbReference type="PANTHER" id="PTHR43479:SF7">
    <property type="entry name" value="TETR-FAMILY TRANSCRIPTIONAL REGULATOR"/>
    <property type="match status" value="1"/>
</dbReference>
<dbReference type="GO" id="GO:0003677">
    <property type="term" value="F:DNA binding"/>
    <property type="evidence" value="ECO:0007669"/>
    <property type="project" value="UniProtKB-UniRule"/>
</dbReference>
<dbReference type="InterPro" id="IPR001647">
    <property type="entry name" value="HTH_TetR"/>
</dbReference>
<dbReference type="PANTHER" id="PTHR43479">
    <property type="entry name" value="ACREF/ENVCD OPERON REPRESSOR-RELATED"/>
    <property type="match status" value="1"/>
</dbReference>
<dbReference type="AlphaFoldDB" id="A0A0R1WMI0"/>
<evidence type="ECO:0000313" key="5">
    <source>
        <dbReference type="Proteomes" id="UP000051302"/>
    </source>
</evidence>
<dbReference type="Pfam" id="PF00440">
    <property type="entry name" value="TetR_N"/>
    <property type="match status" value="1"/>
</dbReference>
<dbReference type="Proteomes" id="UP000051302">
    <property type="component" value="Unassembled WGS sequence"/>
</dbReference>
<dbReference type="STRING" id="1423774.FD31_GL002634"/>
<reference evidence="4 5" key="1">
    <citation type="journal article" date="2015" name="Genome Announc.">
        <title>Expanding the biotechnology potential of lactobacilli through comparative genomics of 213 strains and associated genera.</title>
        <authorList>
            <person name="Sun Z."/>
            <person name="Harris H.M."/>
            <person name="McCann A."/>
            <person name="Guo C."/>
            <person name="Argimon S."/>
            <person name="Zhang W."/>
            <person name="Yang X."/>
            <person name="Jeffery I.B."/>
            <person name="Cooney J.C."/>
            <person name="Kagawa T.F."/>
            <person name="Liu W."/>
            <person name="Song Y."/>
            <person name="Salvetti E."/>
            <person name="Wrobel A."/>
            <person name="Rasinkangas P."/>
            <person name="Parkhill J."/>
            <person name="Rea M.C."/>
            <person name="O'Sullivan O."/>
            <person name="Ritari J."/>
            <person name="Douillard F.P."/>
            <person name="Paul Ross R."/>
            <person name="Yang R."/>
            <person name="Briner A.E."/>
            <person name="Felis G.E."/>
            <person name="de Vos W.M."/>
            <person name="Barrangou R."/>
            <person name="Klaenhammer T.R."/>
            <person name="Caufield P.W."/>
            <person name="Cui Y."/>
            <person name="Zhang H."/>
            <person name="O'Toole P.W."/>
        </authorList>
    </citation>
    <scope>NUCLEOTIDE SEQUENCE [LARGE SCALE GENOMIC DNA]</scope>
    <source>
        <strain evidence="4 5">DSM 16982</strain>
    </source>
</reference>
<comment type="caution">
    <text evidence="4">The sequence shown here is derived from an EMBL/GenBank/DDBJ whole genome shotgun (WGS) entry which is preliminary data.</text>
</comment>
<dbReference type="SUPFAM" id="SSF46689">
    <property type="entry name" value="Homeodomain-like"/>
    <property type="match status" value="1"/>
</dbReference>